<accession>A0A420I665</accession>
<organism evidence="2 3">
    <name type="scientific">Golovinomyces cichoracearum</name>
    <dbReference type="NCBI Taxonomy" id="62708"/>
    <lineage>
        <taxon>Eukaryota</taxon>
        <taxon>Fungi</taxon>
        <taxon>Dikarya</taxon>
        <taxon>Ascomycota</taxon>
        <taxon>Pezizomycotina</taxon>
        <taxon>Leotiomycetes</taxon>
        <taxon>Erysiphales</taxon>
        <taxon>Erysiphaceae</taxon>
        <taxon>Golovinomyces</taxon>
    </lineage>
</organism>
<proteinExistence type="predicted"/>
<evidence type="ECO:0000313" key="3">
    <source>
        <dbReference type="Proteomes" id="UP000283383"/>
    </source>
</evidence>
<evidence type="ECO:0000256" key="1">
    <source>
        <dbReference type="SAM" id="MobiDB-lite"/>
    </source>
</evidence>
<evidence type="ECO:0000313" key="2">
    <source>
        <dbReference type="EMBL" id="RKF65151.1"/>
    </source>
</evidence>
<reference evidence="2 3" key="1">
    <citation type="journal article" date="2018" name="BMC Genomics">
        <title>Comparative genome analyses reveal sequence features reflecting distinct modes of host-adaptation between dicot and monocot powdery mildew.</title>
        <authorList>
            <person name="Wu Y."/>
            <person name="Ma X."/>
            <person name="Pan Z."/>
            <person name="Kale S.D."/>
            <person name="Song Y."/>
            <person name="King H."/>
            <person name="Zhang Q."/>
            <person name="Presley C."/>
            <person name="Deng X."/>
            <person name="Wei C.I."/>
            <person name="Xiao S."/>
        </authorList>
    </citation>
    <scope>NUCLEOTIDE SEQUENCE [LARGE SCALE GENOMIC DNA]</scope>
    <source>
        <strain evidence="2">UMSG3</strain>
    </source>
</reference>
<gene>
    <name evidence="2" type="ORF">GcM3_125027</name>
</gene>
<dbReference type="Proteomes" id="UP000283383">
    <property type="component" value="Unassembled WGS sequence"/>
</dbReference>
<comment type="caution">
    <text evidence="2">The sequence shown here is derived from an EMBL/GenBank/DDBJ whole genome shotgun (WGS) entry which is preliminary data.</text>
</comment>
<feature type="region of interest" description="Disordered" evidence="1">
    <location>
        <begin position="1"/>
        <end position="20"/>
    </location>
</feature>
<name>A0A420I665_9PEZI</name>
<sequence length="299" mass="33363">MAQQGEENMRRSGGATINIDYGKQLGAGSRALPTPHPDDDLATIVHKMEGLACLVDEGKSLAVSTGYTATTHIERNPEEIGKARMTPSEKEQYEAWKDGLSLPPINWSVSRKPITGGEKSLARYQKRAVAMQTLWKNDTITEENARWLSSEMSYSIPLVIAVVKVQAAERDLAGGQTDITEAELAEIQTCHRVNAVALDRANQYFREAKLLLKRLNHCRDKIQVRENAIKAKIPTYKQREDPINRAREFIRLERISGQFDYSAATSGSREARTNLLGNVGLAQQPRPSKRPRVQVDLAN</sequence>
<dbReference type="AlphaFoldDB" id="A0A420I665"/>
<keyword evidence="3" id="KW-1185">Reference proteome</keyword>
<dbReference type="EMBL" id="MCBQ01012569">
    <property type="protein sequence ID" value="RKF65151.1"/>
    <property type="molecule type" value="Genomic_DNA"/>
</dbReference>
<protein>
    <submittedName>
        <fullName evidence="2">Uncharacterized protein</fullName>
    </submittedName>
</protein>